<dbReference type="InterPro" id="IPR011010">
    <property type="entry name" value="DNA_brk_join_enz"/>
</dbReference>
<dbReference type="GO" id="GO:0005737">
    <property type="term" value="C:cytoplasm"/>
    <property type="evidence" value="ECO:0007669"/>
    <property type="project" value="UniProtKB-SubCell"/>
</dbReference>
<dbReference type="PANTHER" id="PTHR30349:SF77">
    <property type="entry name" value="TYROSINE RECOMBINASE XERC"/>
    <property type="match status" value="1"/>
</dbReference>
<dbReference type="InterPro" id="IPR050090">
    <property type="entry name" value="Tyrosine_recombinase_XerCD"/>
</dbReference>
<dbReference type="PANTHER" id="PTHR30349">
    <property type="entry name" value="PHAGE INTEGRASE-RELATED"/>
    <property type="match status" value="1"/>
</dbReference>
<evidence type="ECO:0000313" key="6">
    <source>
        <dbReference type="Proteomes" id="UP000255517"/>
    </source>
</evidence>
<accession>A0A379C4V9</accession>
<protein>
    <submittedName>
        <fullName evidence="5">Tyrosine recombinase XerC</fullName>
    </submittedName>
</protein>
<reference evidence="5 6" key="1">
    <citation type="submission" date="2018-06" db="EMBL/GenBank/DDBJ databases">
        <authorList>
            <consortium name="Pathogen Informatics"/>
            <person name="Doyle S."/>
        </authorList>
    </citation>
    <scope>NUCLEOTIDE SEQUENCE [LARGE SCALE GENOMIC DNA]</scope>
    <source>
        <strain evidence="5 6">NCTC13149</strain>
    </source>
</reference>
<dbReference type="AlphaFoldDB" id="A0A379C4V9"/>
<evidence type="ECO:0000256" key="2">
    <source>
        <dbReference type="ARBA" id="ARBA00022908"/>
    </source>
</evidence>
<name>A0A379C4V9_9FIRM</name>
<evidence type="ECO:0000256" key="3">
    <source>
        <dbReference type="ARBA" id="ARBA00023172"/>
    </source>
</evidence>
<feature type="domain" description="Tyr recombinase" evidence="4">
    <location>
        <begin position="1"/>
        <end position="68"/>
    </location>
</feature>
<dbReference type="GO" id="GO:0003677">
    <property type="term" value="F:DNA binding"/>
    <property type="evidence" value="ECO:0007669"/>
    <property type="project" value="InterPro"/>
</dbReference>
<dbReference type="Gene3D" id="1.10.443.10">
    <property type="entry name" value="Intergrase catalytic core"/>
    <property type="match status" value="1"/>
</dbReference>
<dbReference type="Proteomes" id="UP000255517">
    <property type="component" value="Unassembled WGS sequence"/>
</dbReference>
<dbReference type="EMBL" id="UGSZ01000001">
    <property type="protein sequence ID" value="SUB57139.1"/>
    <property type="molecule type" value="Genomic_DNA"/>
</dbReference>
<dbReference type="GO" id="GO:0006310">
    <property type="term" value="P:DNA recombination"/>
    <property type="evidence" value="ECO:0007669"/>
    <property type="project" value="UniProtKB-KW"/>
</dbReference>
<dbReference type="GO" id="GO:0015074">
    <property type="term" value="P:DNA integration"/>
    <property type="evidence" value="ECO:0007669"/>
    <property type="project" value="UniProtKB-KW"/>
</dbReference>
<organism evidence="5 6">
    <name type="scientific">Peptoniphilus lacrimalis</name>
    <dbReference type="NCBI Taxonomy" id="33031"/>
    <lineage>
        <taxon>Bacteria</taxon>
        <taxon>Bacillati</taxon>
        <taxon>Bacillota</taxon>
        <taxon>Tissierellia</taxon>
        <taxon>Tissierellales</taxon>
        <taxon>Peptoniphilaceae</taxon>
        <taxon>Peptoniphilus</taxon>
    </lineage>
</organism>
<dbReference type="InterPro" id="IPR013762">
    <property type="entry name" value="Integrase-like_cat_sf"/>
</dbReference>
<evidence type="ECO:0000259" key="4">
    <source>
        <dbReference type="PROSITE" id="PS51898"/>
    </source>
</evidence>
<keyword evidence="2" id="KW-0229">DNA integration</keyword>
<evidence type="ECO:0000313" key="5">
    <source>
        <dbReference type="EMBL" id="SUB57139.1"/>
    </source>
</evidence>
<dbReference type="SUPFAM" id="SSF56349">
    <property type="entry name" value="DNA breaking-rejoining enzymes"/>
    <property type="match status" value="1"/>
</dbReference>
<dbReference type="Pfam" id="PF00589">
    <property type="entry name" value="Phage_integrase"/>
    <property type="match status" value="1"/>
</dbReference>
<proteinExistence type="predicted"/>
<sequence>MIEKHIRNSGLDPNKYTVHKLRHTAATLMYQYGNADIKSLQEILGHESITTTQIYTHVNDAMLKNTVEQNPLSNIIEDENKGEI</sequence>
<keyword evidence="3" id="KW-0233">DNA recombination</keyword>
<evidence type="ECO:0000256" key="1">
    <source>
        <dbReference type="ARBA" id="ARBA00004496"/>
    </source>
</evidence>
<gene>
    <name evidence="5" type="primary">xerC_1</name>
    <name evidence="5" type="ORF">NCTC13149_00955</name>
</gene>
<comment type="subcellular location">
    <subcellularLocation>
        <location evidence="1">Cytoplasm</location>
    </subcellularLocation>
</comment>
<dbReference type="InterPro" id="IPR002104">
    <property type="entry name" value="Integrase_catalytic"/>
</dbReference>
<dbReference type="PROSITE" id="PS51898">
    <property type="entry name" value="TYR_RECOMBINASE"/>
    <property type="match status" value="1"/>
</dbReference>